<sequence>MSTPTSRAAAPLRVSATRVSGRLPDFPWDTIAGAKATAQSHPDGIVDLSVGTPVDPVPELIREALAAASGFPGYPTTVGTTELREAAAESLIRRHGVTDLDQSGVLPVIGTKEAIAGLASTFGLGPGDDVVIPEVAYPTYEVSALLAGARAVRADSTVALGPTNPALMFINSPSNPTGKILGVDHLRKVVGWARERGTVVVSDECYLGLSWEGEPLSILDPRVCDGDHTGLIAVHSLSKISNLASYRAGFFAGDPELIAELLAVRKHAGLMLPFPIQAAMTAALRDDAHAIEQRERYAARRRTLLAAVEAAGFRVDHSEAGLYLWLTRDEPCRDTVAWLAERGILCAPGDFYGPAGEKHVRMALTGTDERIAAAAARLTA</sequence>
<reference evidence="5 6" key="1">
    <citation type="submission" date="2016-10" db="EMBL/GenBank/DDBJ databases">
        <authorList>
            <person name="de Groot N.N."/>
        </authorList>
    </citation>
    <scope>NUCLEOTIDE SEQUENCE [LARGE SCALE GENOMIC DNA]</scope>
    <source>
        <strain evidence="5 6">DSM 44215</strain>
    </source>
</reference>
<accession>A0A1H2IPL2</accession>
<name>A0A1H2IPL2_9ACTN</name>
<dbReference type="Proteomes" id="UP000183180">
    <property type="component" value="Unassembled WGS sequence"/>
</dbReference>
<dbReference type="GO" id="GO:0030170">
    <property type="term" value="F:pyridoxal phosphate binding"/>
    <property type="evidence" value="ECO:0007669"/>
    <property type="project" value="InterPro"/>
</dbReference>
<gene>
    <name evidence="5" type="ORF">SAMN04488548_1341338</name>
</gene>
<dbReference type="PANTHER" id="PTHR42832:SF3">
    <property type="entry name" value="L-GLUTAMINE--4-(METHYLSULFANYL)-2-OXOBUTANOATE AMINOTRANSFERASE"/>
    <property type="match status" value="1"/>
</dbReference>
<dbReference type="OrthoDB" id="9813612at2"/>
<keyword evidence="3" id="KW-0808">Transferase</keyword>
<dbReference type="PANTHER" id="PTHR42832">
    <property type="entry name" value="AMINO ACID AMINOTRANSFERASE"/>
    <property type="match status" value="1"/>
</dbReference>
<comment type="cofactor">
    <cofactor evidence="1">
        <name>pyridoxal 5'-phosphate</name>
        <dbReference type="ChEBI" id="CHEBI:597326"/>
    </cofactor>
</comment>
<evidence type="ECO:0000313" key="5">
    <source>
        <dbReference type="EMBL" id="SDU46069.1"/>
    </source>
</evidence>
<dbReference type="Pfam" id="PF00155">
    <property type="entry name" value="Aminotran_1_2"/>
    <property type="match status" value="1"/>
</dbReference>
<evidence type="ECO:0000259" key="4">
    <source>
        <dbReference type="Pfam" id="PF00155"/>
    </source>
</evidence>
<feature type="domain" description="Aminotransferase class I/classII large" evidence="4">
    <location>
        <begin position="45"/>
        <end position="378"/>
    </location>
</feature>
<dbReference type="InterPro" id="IPR015421">
    <property type="entry name" value="PyrdxlP-dep_Trfase_major"/>
</dbReference>
<dbReference type="CDD" id="cd00609">
    <property type="entry name" value="AAT_like"/>
    <property type="match status" value="1"/>
</dbReference>
<dbReference type="Gene3D" id="3.90.1150.10">
    <property type="entry name" value="Aspartate Aminotransferase, domain 1"/>
    <property type="match status" value="1"/>
</dbReference>
<dbReference type="STRING" id="158898.SAMN04488548_1341338"/>
<organism evidence="5 6">
    <name type="scientific">Gordonia westfalica</name>
    <dbReference type="NCBI Taxonomy" id="158898"/>
    <lineage>
        <taxon>Bacteria</taxon>
        <taxon>Bacillati</taxon>
        <taxon>Actinomycetota</taxon>
        <taxon>Actinomycetes</taxon>
        <taxon>Mycobacteriales</taxon>
        <taxon>Gordoniaceae</taxon>
        <taxon>Gordonia</taxon>
    </lineage>
</organism>
<dbReference type="SUPFAM" id="SSF53383">
    <property type="entry name" value="PLP-dependent transferases"/>
    <property type="match status" value="1"/>
</dbReference>
<protein>
    <submittedName>
        <fullName evidence="5">Succinyldiaminopimelate transaminase</fullName>
    </submittedName>
</protein>
<dbReference type="AlphaFoldDB" id="A0A1H2IPL2"/>
<evidence type="ECO:0000256" key="2">
    <source>
        <dbReference type="ARBA" id="ARBA00022576"/>
    </source>
</evidence>
<dbReference type="RefSeq" id="WP_074849782.1">
    <property type="nucleotide sequence ID" value="NZ_FNLM01000034.1"/>
</dbReference>
<evidence type="ECO:0000256" key="3">
    <source>
        <dbReference type="ARBA" id="ARBA00022679"/>
    </source>
</evidence>
<dbReference type="GO" id="GO:0008483">
    <property type="term" value="F:transaminase activity"/>
    <property type="evidence" value="ECO:0007669"/>
    <property type="project" value="UniProtKB-KW"/>
</dbReference>
<evidence type="ECO:0000256" key="1">
    <source>
        <dbReference type="ARBA" id="ARBA00001933"/>
    </source>
</evidence>
<dbReference type="NCBIfam" id="TIGR03539">
    <property type="entry name" value="DapC_actino"/>
    <property type="match status" value="1"/>
</dbReference>
<dbReference type="EMBL" id="FNLM01000034">
    <property type="protein sequence ID" value="SDU46069.1"/>
    <property type="molecule type" value="Genomic_DNA"/>
</dbReference>
<proteinExistence type="predicted"/>
<dbReference type="Gene3D" id="3.40.640.10">
    <property type="entry name" value="Type I PLP-dependent aspartate aminotransferase-like (Major domain)"/>
    <property type="match status" value="1"/>
</dbReference>
<dbReference type="InterPro" id="IPR004839">
    <property type="entry name" value="Aminotransferase_I/II_large"/>
</dbReference>
<evidence type="ECO:0000313" key="6">
    <source>
        <dbReference type="Proteomes" id="UP000183180"/>
    </source>
</evidence>
<keyword evidence="2" id="KW-0032">Aminotransferase</keyword>
<dbReference type="InterPro" id="IPR019880">
    <property type="entry name" value="OxyQ"/>
</dbReference>
<dbReference type="InterPro" id="IPR050881">
    <property type="entry name" value="LL-DAP_aminotransferase"/>
</dbReference>
<dbReference type="InterPro" id="IPR015424">
    <property type="entry name" value="PyrdxlP-dep_Trfase"/>
</dbReference>
<dbReference type="InterPro" id="IPR015422">
    <property type="entry name" value="PyrdxlP-dep_Trfase_small"/>
</dbReference>